<dbReference type="InterPro" id="IPR006026">
    <property type="entry name" value="Peptidase_Metallo"/>
</dbReference>
<dbReference type="Pfam" id="PF01400">
    <property type="entry name" value="Astacin"/>
    <property type="match status" value="1"/>
</dbReference>
<evidence type="ECO:0000259" key="1">
    <source>
        <dbReference type="SMART" id="SM00235"/>
    </source>
</evidence>
<dbReference type="GO" id="GO:0008270">
    <property type="term" value="F:zinc ion binding"/>
    <property type="evidence" value="ECO:0007669"/>
    <property type="project" value="InterPro"/>
</dbReference>
<dbReference type="OrthoDB" id="5945790at2759"/>
<keyword evidence="3" id="KW-1185">Reference proteome</keyword>
<evidence type="ECO:0000313" key="3">
    <source>
        <dbReference type="Proteomes" id="UP000307440"/>
    </source>
</evidence>
<evidence type="ECO:0000313" key="2">
    <source>
        <dbReference type="EMBL" id="TFK16663.1"/>
    </source>
</evidence>
<dbReference type="EMBL" id="ML210680">
    <property type="protein sequence ID" value="TFK16663.1"/>
    <property type="molecule type" value="Genomic_DNA"/>
</dbReference>
<feature type="domain" description="Peptidase metallopeptidase" evidence="1">
    <location>
        <begin position="54"/>
        <end position="208"/>
    </location>
</feature>
<protein>
    <submittedName>
        <fullName evidence="2">Zincin</fullName>
    </submittedName>
</protein>
<organism evidence="2 3">
    <name type="scientific">Coprinopsis marcescibilis</name>
    <name type="common">Agaric fungus</name>
    <name type="synonym">Psathyrella marcescibilis</name>
    <dbReference type="NCBI Taxonomy" id="230819"/>
    <lineage>
        <taxon>Eukaryota</taxon>
        <taxon>Fungi</taxon>
        <taxon>Dikarya</taxon>
        <taxon>Basidiomycota</taxon>
        <taxon>Agaricomycotina</taxon>
        <taxon>Agaricomycetes</taxon>
        <taxon>Agaricomycetidae</taxon>
        <taxon>Agaricales</taxon>
        <taxon>Agaricineae</taxon>
        <taxon>Psathyrellaceae</taxon>
        <taxon>Coprinopsis</taxon>
    </lineage>
</organism>
<proteinExistence type="predicted"/>
<accession>A0A5C3KAL8</accession>
<dbReference type="PANTHER" id="PTHR10127:SF850">
    <property type="entry name" value="METALLOENDOPEPTIDASE"/>
    <property type="match status" value="1"/>
</dbReference>
<dbReference type="GO" id="GO:0004222">
    <property type="term" value="F:metalloendopeptidase activity"/>
    <property type="evidence" value="ECO:0007669"/>
    <property type="project" value="InterPro"/>
</dbReference>
<dbReference type="PANTHER" id="PTHR10127">
    <property type="entry name" value="DISCOIDIN, CUB, EGF, LAMININ , AND ZINC METALLOPROTEASE DOMAIN CONTAINING"/>
    <property type="match status" value="1"/>
</dbReference>
<sequence length="344" mass="38592">MATHFSTSSVGAHGEDDHVPEWYSKCCADLSKKPAKSGASSTRLGVMRATLTNADRLWDNGSTISFTFVRPAGTRIQQEKVKTVIKEWERYANIKFQFTTSRSATIRISFDTTDGSWSYVGKDILSIQRNWATMNFGWVSERQGITEEDRGVILHEFGHTLGYLHEHQNSRRGENLTLDEQAVIEYFMRTQGWTEPDVRQQILNVYNDNEVSNFSAIDTTSIMMYFMPAEMNVERIEIKPNNKLSALDKAFAFLNYPFLGSTASVDPTVNVTTSIATIGIEGEFKDAVLSEFNEGDWDGLRDEFTRWSLNEKAKAVAAKIHAEREKAKAEAGAPSAEGEQAVLA</sequence>
<dbReference type="SUPFAM" id="SSF55486">
    <property type="entry name" value="Metalloproteases ('zincins'), catalytic domain"/>
    <property type="match status" value="1"/>
</dbReference>
<dbReference type="InterPro" id="IPR024079">
    <property type="entry name" value="MetalloPept_cat_dom_sf"/>
</dbReference>
<dbReference type="InterPro" id="IPR001506">
    <property type="entry name" value="Peptidase_M12A"/>
</dbReference>
<dbReference type="AlphaFoldDB" id="A0A5C3KAL8"/>
<gene>
    <name evidence="2" type="ORF">FA15DRAFT_676610</name>
</gene>
<dbReference type="Gene3D" id="3.40.390.10">
    <property type="entry name" value="Collagenase (Catalytic Domain)"/>
    <property type="match status" value="1"/>
</dbReference>
<dbReference type="SMART" id="SM00235">
    <property type="entry name" value="ZnMc"/>
    <property type="match status" value="1"/>
</dbReference>
<dbReference type="Proteomes" id="UP000307440">
    <property type="component" value="Unassembled WGS sequence"/>
</dbReference>
<reference evidence="2 3" key="1">
    <citation type="journal article" date="2019" name="Nat. Ecol. Evol.">
        <title>Megaphylogeny resolves global patterns of mushroom evolution.</title>
        <authorList>
            <person name="Varga T."/>
            <person name="Krizsan K."/>
            <person name="Foldi C."/>
            <person name="Dima B."/>
            <person name="Sanchez-Garcia M."/>
            <person name="Sanchez-Ramirez S."/>
            <person name="Szollosi G.J."/>
            <person name="Szarkandi J.G."/>
            <person name="Papp V."/>
            <person name="Albert L."/>
            <person name="Andreopoulos W."/>
            <person name="Angelini C."/>
            <person name="Antonin V."/>
            <person name="Barry K.W."/>
            <person name="Bougher N.L."/>
            <person name="Buchanan P."/>
            <person name="Buyck B."/>
            <person name="Bense V."/>
            <person name="Catcheside P."/>
            <person name="Chovatia M."/>
            <person name="Cooper J."/>
            <person name="Damon W."/>
            <person name="Desjardin D."/>
            <person name="Finy P."/>
            <person name="Geml J."/>
            <person name="Haridas S."/>
            <person name="Hughes K."/>
            <person name="Justo A."/>
            <person name="Karasinski D."/>
            <person name="Kautmanova I."/>
            <person name="Kiss B."/>
            <person name="Kocsube S."/>
            <person name="Kotiranta H."/>
            <person name="LaButti K.M."/>
            <person name="Lechner B.E."/>
            <person name="Liimatainen K."/>
            <person name="Lipzen A."/>
            <person name="Lukacs Z."/>
            <person name="Mihaltcheva S."/>
            <person name="Morgado L.N."/>
            <person name="Niskanen T."/>
            <person name="Noordeloos M.E."/>
            <person name="Ohm R.A."/>
            <person name="Ortiz-Santana B."/>
            <person name="Ovrebo C."/>
            <person name="Racz N."/>
            <person name="Riley R."/>
            <person name="Savchenko A."/>
            <person name="Shiryaev A."/>
            <person name="Soop K."/>
            <person name="Spirin V."/>
            <person name="Szebenyi C."/>
            <person name="Tomsovsky M."/>
            <person name="Tulloss R.E."/>
            <person name="Uehling J."/>
            <person name="Grigoriev I.V."/>
            <person name="Vagvolgyi C."/>
            <person name="Papp T."/>
            <person name="Martin F.M."/>
            <person name="Miettinen O."/>
            <person name="Hibbett D.S."/>
            <person name="Nagy L.G."/>
        </authorList>
    </citation>
    <scope>NUCLEOTIDE SEQUENCE [LARGE SCALE GENOMIC DNA]</scope>
    <source>
        <strain evidence="2 3">CBS 121175</strain>
    </source>
</reference>
<dbReference type="GO" id="GO:0006508">
    <property type="term" value="P:proteolysis"/>
    <property type="evidence" value="ECO:0007669"/>
    <property type="project" value="InterPro"/>
</dbReference>
<name>A0A5C3KAL8_COPMA</name>